<evidence type="ECO:0000313" key="2">
    <source>
        <dbReference type="Proteomes" id="UP001141806"/>
    </source>
</evidence>
<evidence type="ECO:0000313" key="1">
    <source>
        <dbReference type="EMBL" id="KAJ4962676.1"/>
    </source>
</evidence>
<accession>A0A9Q0HA05</accession>
<comment type="caution">
    <text evidence="1">The sequence shown here is derived from an EMBL/GenBank/DDBJ whole genome shotgun (WGS) entry which is preliminary data.</text>
</comment>
<name>A0A9Q0HA05_9MAGN</name>
<protein>
    <submittedName>
        <fullName evidence="1">Uncharacterized protein</fullName>
    </submittedName>
</protein>
<gene>
    <name evidence="1" type="ORF">NE237_022615</name>
</gene>
<dbReference type="EMBL" id="JAMYWD010000008">
    <property type="protein sequence ID" value="KAJ4962676.1"/>
    <property type="molecule type" value="Genomic_DNA"/>
</dbReference>
<reference evidence="1" key="1">
    <citation type="journal article" date="2023" name="Plant J.">
        <title>The genome of the king protea, Protea cynaroides.</title>
        <authorList>
            <person name="Chang J."/>
            <person name="Duong T.A."/>
            <person name="Schoeman C."/>
            <person name="Ma X."/>
            <person name="Roodt D."/>
            <person name="Barker N."/>
            <person name="Li Z."/>
            <person name="Van de Peer Y."/>
            <person name="Mizrachi E."/>
        </authorList>
    </citation>
    <scope>NUCLEOTIDE SEQUENCE</scope>
    <source>
        <tissue evidence="1">Young leaves</tissue>
    </source>
</reference>
<sequence length="185" mass="20810">MRTNQFLTCSAFTWPLEVHFDPHSAFDKALHSTPQPGIQGLARSQVTEADETNIQHGTKVDLQQGTEADLQKEMEKSITGLNCNMLCLDSVDEELKPGSFIFLVFDHGISSESFHQTIADAIDKQPPVIKVLHCNHEIGCNGSFFSDMDLYISKTEITTAPVLEFRRDDKISAVENNLQNHRHRL</sequence>
<keyword evidence="2" id="KW-1185">Reference proteome</keyword>
<proteinExistence type="predicted"/>
<dbReference type="Proteomes" id="UP001141806">
    <property type="component" value="Unassembled WGS sequence"/>
</dbReference>
<dbReference type="AlphaFoldDB" id="A0A9Q0HA05"/>
<organism evidence="1 2">
    <name type="scientific">Protea cynaroides</name>
    <dbReference type="NCBI Taxonomy" id="273540"/>
    <lineage>
        <taxon>Eukaryota</taxon>
        <taxon>Viridiplantae</taxon>
        <taxon>Streptophyta</taxon>
        <taxon>Embryophyta</taxon>
        <taxon>Tracheophyta</taxon>
        <taxon>Spermatophyta</taxon>
        <taxon>Magnoliopsida</taxon>
        <taxon>Proteales</taxon>
        <taxon>Proteaceae</taxon>
        <taxon>Protea</taxon>
    </lineage>
</organism>